<dbReference type="SUPFAM" id="SSF48403">
    <property type="entry name" value="Ankyrin repeat"/>
    <property type="match status" value="1"/>
</dbReference>
<evidence type="ECO:0000313" key="1">
    <source>
        <dbReference type="EMBL" id="PYH80304.1"/>
    </source>
</evidence>
<dbReference type="RefSeq" id="XP_025490504.1">
    <property type="nucleotide sequence ID" value="XM_025639391.1"/>
</dbReference>
<dbReference type="Gene3D" id="1.25.40.20">
    <property type="entry name" value="Ankyrin repeat-containing domain"/>
    <property type="match status" value="1"/>
</dbReference>
<dbReference type="Pfam" id="PF00023">
    <property type="entry name" value="Ank"/>
    <property type="match status" value="1"/>
</dbReference>
<proteinExistence type="predicted"/>
<protein>
    <recommendedName>
        <fullName evidence="3">Ankyrin</fullName>
    </recommendedName>
</protein>
<dbReference type="AlphaFoldDB" id="A0A319C570"/>
<dbReference type="InterPro" id="IPR036770">
    <property type="entry name" value="Ankyrin_rpt-contain_sf"/>
</dbReference>
<dbReference type="Proteomes" id="UP000248340">
    <property type="component" value="Unassembled WGS sequence"/>
</dbReference>
<evidence type="ECO:0000313" key="2">
    <source>
        <dbReference type="Proteomes" id="UP000248340"/>
    </source>
</evidence>
<gene>
    <name evidence="1" type="ORF">BO82DRAFT_403536</name>
</gene>
<reference evidence="1 2" key="1">
    <citation type="submission" date="2016-12" db="EMBL/GenBank/DDBJ databases">
        <title>The genomes of Aspergillus section Nigri reveals drivers in fungal speciation.</title>
        <authorList>
            <consortium name="DOE Joint Genome Institute"/>
            <person name="Vesth T.C."/>
            <person name="Nybo J."/>
            <person name="Theobald S."/>
            <person name="Brandl J."/>
            <person name="Frisvad J.C."/>
            <person name="Nielsen K.F."/>
            <person name="Lyhne E.K."/>
            <person name="Kogle M.E."/>
            <person name="Kuo A."/>
            <person name="Riley R."/>
            <person name="Clum A."/>
            <person name="Nolan M."/>
            <person name="Lipzen A."/>
            <person name="Salamov A."/>
            <person name="Henrissat B."/>
            <person name="Wiebenga A."/>
            <person name="De Vries R.P."/>
            <person name="Grigoriev I.V."/>
            <person name="Mortensen U.H."/>
            <person name="Andersen M.R."/>
            <person name="Baker S.E."/>
        </authorList>
    </citation>
    <scope>NUCLEOTIDE SEQUENCE [LARGE SCALE GENOMIC DNA]</scope>
    <source>
        <strain evidence="1 2">CBS 121591</strain>
    </source>
</reference>
<name>A0A319C570_9EURO</name>
<dbReference type="EMBL" id="KZ821711">
    <property type="protein sequence ID" value="PYH80304.1"/>
    <property type="molecule type" value="Genomic_DNA"/>
</dbReference>
<accession>A0A319C570</accession>
<dbReference type="InterPro" id="IPR002110">
    <property type="entry name" value="Ankyrin_rpt"/>
</dbReference>
<dbReference type="GeneID" id="37142133"/>
<keyword evidence="2" id="KW-1185">Reference proteome</keyword>
<sequence>MSRGHERVVRLLRESGTNPSLHGGMAALGLCGLTWSATLVSVVACAHEAAIAFCCLQSADQNARERCGRKPLMIAAAAASGDLSTAQYLLNGPDIDREAGNTRNQNALSGA</sequence>
<evidence type="ECO:0008006" key="3">
    <source>
        <dbReference type="Google" id="ProtNLM"/>
    </source>
</evidence>
<dbReference type="VEuPathDB" id="FungiDB:BO82DRAFT_403536"/>
<organism evidence="1 2">
    <name type="scientific">Aspergillus uvarum CBS 121591</name>
    <dbReference type="NCBI Taxonomy" id="1448315"/>
    <lineage>
        <taxon>Eukaryota</taxon>
        <taxon>Fungi</taxon>
        <taxon>Dikarya</taxon>
        <taxon>Ascomycota</taxon>
        <taxon>Pezizomycotina</taxon>
        <taxon>Eurotiomycetes</taxon>
        <taxon>Eurotiomycetidae</taxon>
        <taxon>Eurotiales</taxon>
        <taxon>Aspergillaceae</taxon>
        <taxon>Aspergillus</taxon>
        <taxon>Aspergillus subgen. Circumdati</taxon>
    </lineage>
</organism>